<dbReference type="InterPro" id="IPR040161">
    <property type="entry name" value="FB224"/>
</dbReference>
<reference evidence="3" key="1">
    <citation type="submission" date="2011-07" db="EMBL/GenBank/DDBJ databases">
        <authorList>
            <consortium name="Caenorhabditis brenneri Sequencing and Analysis Consortium"/>
            <person name="Wilson R.K."/>
        </authorList>
    </citation>
    <scope>NUCLEOTIDE SEQUENCE [LARGE SCALE GENOMIC DNA]</scope>
    <source>
        <strain evidence="3">PB2801</strain>
    </source>
</reference>
<dbReference type="AlphaFoldDB" id="G0N1L3"/>
<proteinExistence type="predicted"/>
<dbReference type="OMA" id="SEIQMHV"/>
<dbReference type="HOGENOM" id="CLU_055882_0_0_1"/>
<protein>
    <recommendedName>
        <fullName evidence="1">DUF38 domain-containing protein</fullName>
    </recommendedName>
</protein>
<dbReference type="InterPro" id="IPR002900">
    <property type="entry name" value="DUF38/FTH_CAE_spp"/>
</dbReference>
<sequence>MENPEMENQEVEHRVPVWEDLPLTFKISVVKELGYKDRCCLRKCSYQDMLAVDATPNHLHEVAINTFEHYSLLSFSDQENTVYAIRYNKNLREAGAKFEFTIAPKVYIPGKNEKLESKKVLNREPFPADFNDMDLVLVDFWILLKKLHCEKLHLNGVIMKDWHPMAHPEKTLEFRARLLEMLTDPEVVKIKTKALSLHWHQEQDEILQILQKLDANTLKSLEFSDRNATWEVDQIVETDQWRRSEKVLLELLTTFNVEAYVHFSEIQMHVRNLEEQELWRLIQIFIAKNLHGSSFHFTYRVDEPDLQRILDTFDVEAKNEPIHAQTQLRSVLGGRFIHTQRFKMPSPDLVLVLMISEKEVMGTVCHKDQVDVEAKVERGLLR</sequence>
<dbReference type="Pfam" id="PF01827">
    <property type="entry name" value="FTH"/>
    <property type="match status" value="1"/>
</dbReference>
<dbReference type="EMBL" id="GL379827">
    <property type="protein sequence ID" value="EGT50156.1"/>
    <property type="molecule type" value="Genomic_DNA"/>
</dbReference>
<dbReference type="GO" id="GO:0045087">
    <property type="term" value="P:innate immune response"/>
    <property type="evidence" value="ECO:0007669"/>
    <property type="project" value="TreeGrafter"/>
</dbReference>
<keyword evidence="3" id="KW-1185">Reference proteome</keyword>
<dbReference type="InParanoid" id="G0N1L3"/>
<organism evidence="3">
    <name type="scientific">Caenorhabditis brenneri</name>
    <name type="common">Nematode worm</name>
    <dbReference type="NCBI Taxonomy" id="135651"/>
    <lineage>
        <taxon>Eukaryota</taxon>
        <taxon>Metazoa</taxon>
        <taxon>Ecdysozoa</taxon>
        <taxon>Nematoda</taxon>
        <taxon>Chromadorea</taxon>
        <taxon>Rhabditida</taxon>
        <taxon>Rhabditina</taxon>
        <taxon>Rhabditomorpha</taxon>
        <taxon>Rhabditoidea</taxon>
        <taxon>Rhabditidae</taxon>
        <taxon>Peloderinae</taxon>
        <taxon>Caenorhabditis</taxon>
    </lineage>
</organism>
<dbReference type="STRING" id="135651.G0N1L3"/>
<evidence type="ECO:0000313" key="2">
    <source>
        <dbReference type="EMBL" id="EGT50156.1"/>
    </source>
</evidence>
<dbReference type="OrthoDB" id="5840360at2759"/>
<feature type="domain" description="DUF38" evidence="1">
    <location>
        <begin position="187"/>
        <end position="314"/>
    </location>
</feature>
<dbReference type="eggNOG" id="KOG2788">
    <property type="taxonomic scope" value="Eukaryota"/>
</dbReference>
<gene>
    <name evidence="2" type="ORF">CAEBREN_22560</name>
</gene>
<dbReference type="Proteomes" id="UP000008068">
    <property type="component" value="Unassembled WGS sequence"/>
</dbReference>
<evidence type="ECO:0000313" key="3">
    <source>
        <dbReference type="Proteomes" id="UP000008068"/>
    </source>
</evidence>
<name>G0N1L3_CAEBE</name>
<dbReference type="PANTHER" id="PTHR23015">
    <property type="entry name" value="UNCHARACTERIZED C.ELEGANS PROTEIN"/>
    <property type="match status" value="1"/>
</dbReference>
<dbReference type="PANTHER" id="PTHR23015:SF11">
    <property type="entry name" value="DUF38 DOMAIN-CONTAINING PROTEIN"/>
    <property type="match status" value="1"/>
</dbReference>
<accession>G0N1L3</accession>
<evidence type="ECO:0000259" key="1">
    <source>
        <dbReference type="Pfam" id="PF01827"/>
    </source>
</evidence>
<dbReference type="FunCoup" id="G0N1L3">
    <property type="interactions" value="1531"/>
</dbReference>